<reference evidence="1 2" key="1">
    <citation type="journal article" date="2024" name="BMC Genomics">
        <title>De novo assembly and annotation of Popillia japonica's genome with initial clues to its potential as an invasive pest.</title>
        <authorList>
            <person name="Cucini C."/>
            <person name="Boschi S."/>
            <person name="Funari R."/>
            <person name="Cardaioli E."/>
            <person name="Iannotti N."/>
            <person name="Marturano G."/>
            <person name="Paoli F."/>
            <person name="Bruttini M."/>
            <person name="Carapelli A."/>
            <person name="Frati F."/>
            <person name="Nardi F."/>
        </authorList>
    </citation>
    <scope>NUCLEOTIDE SEQUENCE [LARGE SCALE GENOMIC DNA]</scope>
    <source>
        <strain evidence="1">DMR45628</strain>
    </source>
</reference>
<name>A0AAW1LY66_POPJA</name>
<organism evidence="1 2">
    <name type="scientific">Popillia japonica</name>
    <name type="common">Japanese beetle</name>
    <dbReference type="NCBI Taxonomy" id="7064"/>
    <lineage>
        <taxon>Eukaryota</taxon>
        <taxon>Metazoa</taxon>
        <taxon>Ecdysozoa</taxon>
        <taxon>Arthropoda</taxon>
        <taxon>Hexapoda</taxon>
        <taxon>Insecta</taxon>
        <taxon>Pterygota</taxon>
        <taxon>Neoptera</taxon>
        <taxon>Endopterygota</taxon>
        <taxon>Coleoptera</taxon>
        <taxon>Polyphaga</taxon>
        <taxon>Scarabaeiformia</taxon>
        <taxon>Scarabaeidae</taxon>
        <taxon>Rutelinae</taxon>
        <taxon>Popillia</taxon>
    </lineage>
</organism>
<comment type="caution">
    <text evidence="1">The sequence shown here is derived from an EMBL/GenBank/DDBJ whole genome shotgun (WGS) entry which is preliminary data.</text>
</comment>
<dbReference type="Proteomes" id="UP001458880">
    <property type="component" value="Unassembled WGS sequence"/>
</dbReference>
<evidence type="ECO:0000313" key="2">
    <source>
        <dbReference type="Proteomes" id="UP001458880"/>
    </source>
</evidence>
<dbReference type="EMBL" id="JASPKY010000081">
    <property type="protein sequence ID" value="KAK9738915.1"/>
    <property type="molecule type" value="Genomic_DNA"/>
</dbReference>
<keyword evidence="2" id="KW-1185">Reference proteome</keyword>
<proteinExistence type="predicted"/>
<gene>
    <name evidence="1" type="ORF">QE152_g9516</name>
</gene>
<accession>A0AAW1LY66</accession>
<protein>
    <submittedName>
        <fullName evidence="1">Uncharacterized protein</fullName>
    </submittedName>
</protein>
<dbReference type="AlphaFoldDB" id="A0AAW1LY66"/>
<sequence>MDVPRESVLLPKDPQPPRIRQTMGVEAQVHKVGRVNAKYVEQITCTSKVLILADSLGRDAAMILKNYLGSTFSVQSIIEPNADFNEVVCDVEHLCREFVSQDCVIILAGTHNVLKRTPVLDNTYNVLARLSKQVKLIYVTIAFWINNSKLNNLIYDFNLNMFDTLCKNGSSGGNFVETNAIIDMNNDKVKHGPHLKII</sequence>
<evidence type="ECO:0000313" key="1">
    <source>
        <dbReference type="EMBL" id="KAK9738915.1"/>
    </source>
</evidence>